<sequence>MNRRRLAVAAAALGIITLIGAAPAFAYQTATLKGTGQARVYSNSTSKAKVGAWDDVSDHNPVYARYYRKASPSTQRSLWNKAGGGTESYSGTGSSVLKAKICESQMAQPDDCSVYVAMKY</sequence>
<dbReference type="RefSeq" id="WP_211040505.1">
    <property type="nucleotide sequence ID" value="NZ_JAELVF020000001.1"/>
</dbReference>
<evidence type="ECO:0000256" key="1">
    <source>
        <dbReference type="SAM" id="SignalP"/>
    </source>
</evidence>
<organism evidence="2 3">
    <name type="scientific">Streptomyces tardus</name>
    <dbReference type="NCBI Taxonomy" id="2780544"/>
    <lineage>
        <taxon>Bacteria</taxon>
        <taxon>Bacillati</taxon>
        <taxon>Actinomycetota</taxon>
        <taxon>Actinomycetes</taxon>
        <taxon>Kitasatosporales</taxon>
        <taxon>Streptomycetaceae</taxon>
        <taxon>Streptomyces</taxon>
    </lineage>
</organism>
<gene>
    <name evidence="2" type="ORF">JGS22_011990</name>
</gene>
<name>A0A949JE77_9ACTN</name>
<dbReference type="EMBL" id="JAELVF020000001">
    <property type="protein sequence ID" value="MBU7598316.1"/>
    <property type="molecule type" value="Genomic_DNA"/>
</dbReference>
<protein>
    <submittedName>
        <fullName evidence="2">Uncharacterized protein</fullName>
    </submittedName>
</protein>
<dbReference type="AlphaFoldDB" id="A0A949JE77"/>
<feature type="chain" id="PRO_5037376145" evidence="1">
    <location>
        <begin position="27"/>
        <end position="120"/>
    </location>
</feature>
<evidence type="ECO:0000313" key="2">
    <source>
        <dbReference type="EMBL" id="MBU7598316.1"/>
    </source>
</evidence>
<feature type="signal peptide" evidence="1">
    <location>
        <begin position="1"/>
        <end position="26"/>
    </location>
</feature>
<evidence type="ECO:0000313" key="3">
    <source>
        <dbReference type="Proteomes" id="UP000694501"/>
    </source>
</evidence>
<dbReference type="Proteomes" id="UP000694501">
    <property type="component" value="Unassembled WGS sequence"/>
</dbReference>
<accession>A0A949JE77</accession>
<proteinExistence type="predicted"/>
<keyword evidence="1" id="KW-0732">Signal</keyword>
<reference evidence="2" key="1">
    <citation type="submission" date="2021-06" db="EMBL/GenBank/DDBJ databases">
        <title>Sequencing of actinobacteria type strains.</title>
        <authorList>
            <person name="Nguyen G.-S."/>
            <person name="Wentzel A."/>
        </authorList>
    </citation>
    <scope>NUCLEOTIDE SEQUENCE</scope>
    <source>
        <strain evidence="2">P38-E01</strain>
    </source>
</reference>
<keyword evidence="3" id="KW-1185">Reference proteome</keyword>
<comment type="caution">
    <text evidence="2">The sequence shown here is derived from an EMBL/GenBank/DDBJ whole genome shotgun (WGS) entry which is preliminary data.</text>
</comment>